<dbReference type="InterPro" id="IPR036249">
    <property type="entry name" value="Thioredoxin-like_sf"/>
</dbReference>
<dbReference type="SUPFAM" id="SSF52833">
    <property type="entry name" value="Thioredoxin-like"/>
    <property type="match status" value="1"/>
</dbReference>
<dbReference type="CDD" id="cd02947">
    <property type="entry name" value="TRX_family"/>
    <property type="match status" value="1"/>
</dbReference>
<accession>A0A6A4KQ26</accession>
<dbReference type="OrthoDB" id="2121326at2759"/>
<proteinExistence type="predicted"/>
<dbReference type="GO" id="GO:0015035">
    <property type="term" value="F:protein-disulfide reductase activity"/>
    <property type="evidence" value="ECO:0007669"/>
    <property type="project" value="TreeGrafter"/>
</dbReference>
<dbReference type="InterPro" id="IPR013766">
    <property type="entry name" value="Thioredoxin_domain"/>
</dbReference>
<feature type="non-terminal residue" evidence="3">
    <location>
        <position position="1"/>
    </location>
</feature>
<dbReference type="GO" id="GO:0005737">
    <property type="term" value="C:cytoplasm"/>
    <property type="evidence" value="ECO:0007669"/>
    <property type="project" value="TreeGrafter"/>
</dbReference>
<dbReference type="AlphaFoldDB" id="A0A6A4KQ26"/>
<comment type="caution">
    <text evidence="3">The sequence shown here is derived from an EMBL/GenBank/DDBJ whole genome shotgun (WGS) entry which is preliminary data.</text>
</comment>
<reference evidence="3" key="1">
    <citation type="journal article" date="2019" name="Genome Biol. Evol.">
        <title>The Rhododendron genome and chromosomal organization provide insight into shared whole-genome duplications across the heath family (Ericaceae).</title>
        <authorList>
            <person name="Soza V.L."/>
            <person name="Lindsley D."/>
            <person name="Waalkes A."/>
            <person name="Ramage E."/>
            <person name="Patwardhan R.P."/>
            <person name="Burton J.N."/>
            <person name="Adey A."/>
            <person name="Kumar A."/>
            <person name="Qiu R."/>
            <person name="Shendure J."/>
            <person name="Hall B."/>
        </authorList>
    </citation>
    <scope>NUCLEOTIDE SEQUENCE</scope>
    <source>
        <strain evidence="3">RSF 1966-606</strain>
    </source>
</reference>
<dbReference type="Gene3D" id="3.40.30.10">
    <property type="entry name" value="Glutaredoxin"/>
    <property type="match status" value="1"/>
</dbReference>
<dbReference type="InterPro" id="IPR017937">
    <property type="entry name" value="Thioredoxin_CS"/>
</dbReference>
<dbReference type="PANTHER" id="PTHR45663">
    <property type="entry name" value="GEO12009P1"/>
    <property type="match status" value="1"/>
</dbReference>
<feature type="domain" description="Thioredoxin" evidence="2">
    <location>
        <begin position="47"/>
        <end position="159"/>
    </location>
</feature>
<dbReference type="Pfam" id="PF00085">
    <property type="entry name" value="Thioredoxin"/>
    <property type="match status" value="1"/>
</dbReference>
<name>A0A6A4KQ26_9ERIC</name>
<dbReference type="PROSITE" id="PS00194">
    <property type="entry name" value="THIOREDOXIN_1"/>
    <property type="match status" value="1"/>
</dbReference>
<dbReference type="EMBL" id="QEFC01005371">
    <property type="protein sequence ID" value="KAE9444848.1"/>
    <property type="molecule type" value="Genomic_DNA"/>
</dbReference>
<evidence type="ECO:0000259" key="2">
    <source>
        <dbReference type="PROSITE" id="PS51352"/>
    </source>
</evidence>
<dbReference type="PROSITE" id="PS51352">
    <property type="entry name" value="THIOREDOXIN_2"/>
    <property type="match status" value="1"/>
</dbReference>
<gene>
    <name evidence="3" type="ORF">C3L33_23254</name>
</gene>
<dbReference type="PANTHER" id="PTHR45663:SF21">
    <property type="entry name" value="THIOREDOXIN M3, CHLOROPLASTIC"/>
    <property type="match status" value="1"/>
</dbReference>
<protein>
    <recommendedName>
        <fullName evidence="2">Thioredoxin domain-containing protein</fullName>
    </recommendedName>
</protein>
<keyword evidence="1" id="KW-1015">Disulfide bond</keyword>
<organism evidence="3">
    <name type="scientific">Rhododendron williamsianum</name>
    <dbReference type="NCBI Taxonomy" id="262921"/>
    <lineage>
        <taxon>Eukaryota</taxon>
        <taxon>Viridiplantae</taxon>
        <taxon>Streptophyta</taxon>
        <taxon>Embryophyta</taxon>
        <taxon>Tracheophyta</taxon>
        <taxon>Spermatophyta</taxon>
        <taxon>Magnoliopsida</taxon>
        <taxon>eudicotyledons</taxon>
        <taxon>Gunneridae</taxon>
        <taxon>Pentapetalae</taxon>
        <taxon>asterids</taxon>
        <taxon>Ericales</taxon>
        <taxon>Ericaceae</taxon>
        <taxon>Ericoideae</taxon>
        <taxon>Rhodoreae</taxon>
        <taxon>Rhododendron</taxon>
    </lineage>
</organism>
<sequence length="161" mass="18383">MDEVDTVIRIRNDKKWRHFLSLEGWRGDIGEIDEDSQEIIWSYGVLVHSGNIYSAAALVTNESWNEVVLQSATPVLVEFHGSGCVPCNNVRKVVDELKIEYRGRLKFFVLYADQDGAIVETYEVEAMPTSLVFRNGEERERVAGTSREEYQAAIERVINEV</sequence>
<evidence type="ECO:0000313" key="3">
    <source>
        <dbReference type="EMBL" id="KAE9444848.1"/>
    </source>
</evidence>
<evidence type="ECO:0000256" key="1">
    <source>
        <dbReference type="ARBA" id="ARBA00023157"/>
    </source>
</evidence>